<dbReference type="AlphaFoldDB" id="A0A6V8LX48"/>
<evidence type="ECO:0000256" key="2">
    <source>
        <dbReference type="ARBA" id="ARBA00022485"/>
    </source>
</evidence>
<evidence type="ECO:0000256" key="7">
    <source>
        <dbReference type="SAM" id="MobiDB-lite"/>
    </source>
</evidence>
<keyword evidence="8" id="KW-1133">Transmembrane helix</keyword>
<feature type="transmembrane region" description="Helical" evidence="8">
    <location>
        <begin position="171"/>
        <end position="188"/>
    </location>
</feature>
<proteinExistence type="predicted"/>
<dbReference type="PROSITE" id="PS51379">
    <property type="entry name" value="4FE4S_FER_2"/>
    <property type="match status" value="3"/>
</dbReference>
<evidence type="ECO:0000313" key="10">
    <source>
        <dbReference type="EMBL" id="GFK94376.1"/>
    </source>
</evidence>
<dbReference type="Pfam" id="PF12801">
    <property type="entry name" value="Fer4_5"/>
    <property type="match status" value="2"/>
</dbReference>
<keyword evidence="4" id="KW-0249">Electron transport</keyword>
<comment type="caution">
    <text evidence="10">The sequence shown here is derived from an EMBL/GenBank/DDBJ whole genome shotgun (WGS) entry which is preliminary data.</text>
</comment>
<evidence type="ECO:0000259" key="9">
    <source>
        <dbReference type="PROSITE" id="PS51379"/>
    </source>
</evidence>
<feature type="region of interest" description="Disordered" evidence="7">
    <location>
        <begin position="489"/>
        <end position="521"/>
    </location>
</feature>
<name>A0A6V8LX48_9BACT</name>
<dbReference type="GO" id="GO:0046872">
    <property type="term" value="F:metal ion binding"/>
    <property type="evidence" value="ECO:0007669"/>
    <property type="project" value="UniProtKB-KW"/>
</dbReference>
<dbReference type="InterPro" id="IPR017896">
    <property type="entry name" value="4Fe4S_Fe-S-bd"/>
</dbReference>
<reference evidence="10 11" key="2">
    <citation type="submission" date="2020-05" db="EMBL/GenBank/DDBJ databases">
        <title>Draft genome sequence of Desulfovibrio sp. strainFSS-1.</title>
        <authorList>
            <person name="Shimoshige H."/>
            <person name="Kobayashi H."/>
            <person name="Maekawa T."/>
        </authorList>
    </citation>
    <scope>NUCLEOTIDE SEQUENCE [LARGE SCALE GENOMIC DNA]</scope>
    <source>
        <strain evidence="10 11">SIID29052-01</strain>
    </source>
</reference>
<dbReference type="Proteomes" id="UP000494245">
    <property type="component" value="Unassembled WGS sequence"/>
</dbReference>
<keyword evidence="2" id="KW-0004">4Fe-4S</keyword>
<keyword evidence="1" id="KW-0813">Transport</keyword>
<gene>
    <name evidence="10" type="primary">yccM_3</name>
    <name evidence="10" type="ORF">NNJEOMEG_02220</name>
</gene>
<dbReference type="InterPro" id="IPR051684">
    <property type="entry name" value="Electron_Trans/Redox"/>
</dbReference>
<dbReference type="Pfam" id="PF00037">
    <property type="entry name" value="Fer4"/>
    <property type="match status" value="2"/>
</dbReference>
<evidence type="ECO:0000256" key="6">
    <source>
        <dbReference type="ARBA" id="ARBA00023014"/>
    </source>
</evidence>
<dbReference type="GO" id="GO:0051539">
    <property type="term" value="F:4 iron, 4 sulfur cluster binding"/>
    <property type="evidence" value="ECO:0007669"/>
    <property type="project" value="UniProtKB-KW"/>
</dbReference>
<dbReference type="PANTHER" id="PTHR30176:SF3">
    <property type="entry name" value="FERREDOXIN-TYPE PROTEIN NAPH"/>
    <property type="match status" value="1"/>
</dbReference>
<dbReference type="PANTHER" id="PTHR30176">
    <property type="entry name" value="FERREDOXIN-TYPE PROTEIN NAPH"/>
    <property type="match status" value="1"/>
</dbReference>
<keyword evidence="11" id="KW-1185">Reference proteome</keyword>
<organism evidence="10 11">
    <name type="scientific">Fundidesulfovibrio magnetotacticus</name>
    <dbReference type="NCBI Taxonomy" id="2730080"/>
    <lineage>
        <taxon>Bacteria</taxon>
        <taxon>Pseudomonadati</taxon>
        <taxon>Thermodesulfobacteriota</taxon>
        <taxon>Desulfovibrionia</taxon>
        <taxon>Desulfovibrionales</taxon>
        <taxon>Desulfovibrionaceae</taxon>
        <taxon>Fundidesulfovibrio</taxon>
    </lineage>
</organism>
<dbReference type="GO" id="GO:0005886">
    <property type="term" value="C:plasma membrane"/>
    <property type="evidence" value="ECO:0007669"/>
    <property type="project" value="TreeGrafter"/>
</dbReference>
<accession>A0A6V8LX48</accession>
<keyword evidence="5" id="KW-0408">Iron</keyword>
<dbReference type="InterPro" id="IPR017900">
    <property type="entry name" value="4Fe4S_Fe_S_CS"/>
</dbReference>
<dbReference type="SUPFAM" id="SSF54862">
    <property type="entry name" value="4Fe-4S ferredoxins"/>
    <property type="match status" value="3"/>
</dbReference>
<dbReference type="EMBL" id="BLTE01000009">
    <property type="protein sequence ID" value="GFK94376.1"/>
    <property type="molecule type" value="Genomic_DNA"/>
</dbReference>
<dbReference type="CDD" id="cd16373">
    <property type="entry name" value="DMSOR_beta_like"/>
    <property type="match status" value="1"/>
</dbReference>
<evidence type="ECO:0000256" key="5">
    <source>
        <dbReference type="ARBA" id="ARBA00023004"/>
    </source>
</evidence>
<protein>
    <submittedName>
        <fullName evidence="10">Electron transport protein YccM</fullName>
    </submittedName>
</protein>
<sequence length="580" mass="62254">MVIVRRICQGFFLALFLWFCVAATVGAQWWQLRGWPIDWFLAADPLTALTTILSTGRLAPGLYWAVATVVLTAFLGRFFCGFVCPMGTLNQITGWAGGQGRTRQERVAANARHRLQGFKHVALVFFLACAALGSVQAGLLDPLPLLHRSMNLAVLPLADARTLALSDEPRLYDSAWLLGGVLLAILGLNLLRPRFFCRFLCPLGALFALLSRFTPWRIAKREAGKCGDCRLCEERCEGACGPSGEIVHGECVLCLNCLEACPSGRMGFAPEPSASGERHLPAISRRGVLTAAAAGAVAAPLWGVGALAGPARDASLLRPPGALDEERFLARCIRCGQCMRVCPSNIVQPALLQAGVQGLWTPALNFRMGRSGCQPNCIACGNACPTAAVRPLTLDEKHGTGDFADKGPVRLGTAFVDRTRCLPWAMDRPCIVCQEVCPVSPKAIHTRVVFEPVRDGRLPAARLAGDVLDLSAAPPQGLNLAGGDHAVRPAARPEAQPRRILGQSGGRLTLEKPGRGPGAWQELAPGERVEIVVRLQRPHVDPSRCIGCGMCEHDCPVSGLRAIRVTSENESRSRAGKMTV</sequence>
<evidence type="ECO:0000313" key="11">
    <source>
        <dbReference type="Proteomes" id="UP000494245"/>
    </source>
</evidence>
<evidence type="ECO:0000256" key="8">
    <source>
        <dbReference type="SAM" id="Phobius"/>
    </source>
</evidence>
<feature type="domain" description="4Fe-4S ferredoxin-type" evidence="9">
    <location>
        <begin position="536"/>
        <end position="565"/>
    </location>
</feature>
<feature type="domain" description="4Fe-4S ferredoxin-type" evidence="9">
    <location>
        <begin position="319"/>
        <end position="352"/>
    </location>
</feature>
<evidence type="ECO:0000256" key="4">
    <source>
        <dbReference type="ARBA" id="ARBA00022982"/>
    </source>
</evidence>
<keyword evidence="6" id="KW-0411">Iron-sulfur</keyword>
<feature type="domain" description="4Fe-4S ferredoxin-type" evidence="9">
    <location>
        <begin position="242"/>
        <end position="271"/>
    </location>
</feature>
<evidence type="ECO:0000256" key="1">
    <source>
        <dbReference type="ARBA" id="ARBA00022448"/>
    </source>
</evidence>
<feature type="transmembrane region" description="Helical" evidence="8">
    <location>
        <begin position="121"/>
        <end position="140"/>
    </location>
</feature>
<evidence type="ECO:0000256" key="3">
    <source>
        <dbReference type="ARBA" id="ARBA00022723"/>
    </source>
</evidence>
<reference evidence="10 11" key="1">
    <citation type="submission" date="2020-04" db="EMBL/GenBank/DDBJ databases">
        <authorList>
            <consortium name="Desulfovibrio sp. FSS-1 genome sequencing consortium"/>
            <person name="Shimoshige H."/>
            <person name="Kobayashi H."/>
            <person name="Maekawa T."/>
        </authorList>
    </citation>
    <scope>NUCLEOTIDE SEQUENCE [LARGE SCALE GENOMIC DNA]</scope>
    <source>
        <strain evidence="10 11">SIID29052-01</strain>
    </source>
</reference>
<dbReference type="PROSITE" id="PS00198">
    <property type="entry name" value="4FE4S_FER_1"/>
    <property type="match status" value="2"/>
</dbReference>
<keyword evidence="3" id="KW-0479">Metal-binding</keyword>
<dbReference type="Gene3D" id="3.30.70.20">
    <property type="match status" value="2"/>
</dbReference>
<feature type="transmembrane region" description="Helical" evidence="8">
    <location>
        <begin position="62"/>
        <end position="84"/>
    </location>
</feature>
<keyword evidence="8" id="KW-0472">Membrane</keyword>
<keyword evidence="8" id="KW-0812">Transmembrane</keyword>